<feature type="compositionally biased region" description="Basic and acidic residues" evidence="3">
    <location>
        <begin position="48"/>
        <end position="57"/>
    </location>
</feature>
<evidence type="ECO:0000313" key="6">
    <source>
        <dbReference type="Proteomes" id="UP000242180"/>
    </source>
</evidence>
<proteinExistence type="inferred from homology"/>
<organism evidence="5 6">
    <name type="scientific">Syncephalastrum racemosum</name>
    <name type="common">Filamentous fungus</name>
    <dbReference type="NCBI Taxonomy" id="13706"/>
    <lineage>
        <taxon>Eukaryota</taxon>
        <taxon>Fungi</taxon>
        <taxon>Fungi incertae sedis</taxon>
        <taxon>Mucoromycota</taxon>
        <taxon>Mucoromycotina</taxon>
        <taxon>Mucoromycetes</taxon>
        <taxon>Mucorales</taxon>
        <taxon>Syncephalastraceae</taxon>
        <taxon>Syncephalastrum</taxon>
    </lineage>
</organism>
<sequence length="216" mass="24146">MGKKEKKSIEESTAADLKKKAKKEKKEEGKKRKREDSDEGTKKKKEKKSKDSKEKKDKKNKRKHACEEGEERKDAPAVAAGTAAVEEEQVETSKKQPMPETIQKVLETPKKKEQQPKKEGEQSQGGWNNWSKATFGGDASKQDKFMRLLGAKKGGKNDSTSSTSGNGSESKKKSLYGSLKSAIDEDENQRITNDLEKQFRSGIHFRQSNRRGGLGS</sequence>
<dbReference type="InterPro" id="IPR026714">
    <property type="entry name" value="SMAP"/>
</dbReference>
<dbReference type="AlphaFoldDB" id="A0A1X2H3A7"/>
<evidence type="ECO:0000259" key="4">
    <source>
        <dbReference type="Pfam" id="PF15477"/>
    </source>
</evidence>
<evidence type="ECO:0000256" key="1">
    <source>
        <dbReference type="ARBA" id="ARBA00006502"/>
    </source>
</evidence>
<dbReference type="OMA" id="WNDWNKA"/>
<protein>
    <recommendedName>
        <fullName evidence="2">Small acidic protein</fullName>
    </recommendedName>
</protein>
<feature type="region of interest" description="Disordered" evidence="3">
    <location>
        <begin position="1"/>
        <end position="181"/>
    </location>
</feature>
<dbReference type="Pfam" id="PF15477">
    <property type="entry name" value="SMAP"/>
    <property type="match status" value="1"/>
</dbReference>
<evidence type="ECO:0000256" key="2">
    <source>
        <dbReference type="ARBA" id="ARBA00016161"/>
    </source>
</evidence>
<dbReference type="InterPro" id="IPR028124">
    <property type="entry name" value="SMAP_dom"/>
</dbReference>
<dbReference type="InParanoid" id="A0A1X2H3A7"/>
<feature type="compositionally biased region" description="Basic and acidic residues" evidence="3">
    <location>
        <begin position="24"/>
        <end position="41"/>
    </location>
</feature>
<feature type="domain" description="Small acidic protein-like" evidence="4">
    <location>
        <begin position="130"/>
        <end position="215"/>
    </location>
</feature>
<dbReference type="EMBL" id="MCGN01000010">
    <property type="protein sequence ID" value="ORY92281.1"/>
    <property type="molecule type" value="Genomic_DNA"/>
</dbReference>
<dbReference type="Proteomes" id="UP000242180">
    <property type="component" value="Unassembled WGS sequence"/>
</dbReference>
<name>A0A1X2H3A7_SYNRA</name>
<feature type="compositionally biased region" description="Low complexity" evidence="3">
    <location>
        <begin position="157"/>
        <end position="168"/>
    </location>
</feature>
<accession>A0A1X2H3A7</accession>
<feature type="compositionally biased region" description="Basic and acidic residues" evidence="3">
    <location>
        <begin position="107"/>
        <end position="121"/>
    </location>
</feature>
<comment type="caution">
    <text evidence="5">The sequence shown here is derived from an EMBL/GenBank/DDBJ whole genome shotgun (WGS) entry which is preliminary data.</text>
</comment>
<evidence type="ECO:0000256" key="3">
    <source>
        <dbReference type="SAM" id="MobiDB-lite"/>
    </source>
</evidence>
<dbReference type="PANTHER" id="PTHR22175:SF0">
    <property type="entry name" value="SMALL ACIDIC PROTEIN"/>
    <property type="match status" value="1"/>
</dbReference>
<evidence type="ECO:0000313" key="5">
    <source>
        <dbReference type="EMBL" id="ORY92281.1"/>
    </source>
</evidence>
<gene>
    <name evidence="5" type="ORF">BCR43DRAFT_86878</name>
</gene>
<feature type="compositionally biased region" description="Basic and acidic residues" evidence="3">
    <location>
        <begin position="65"/>
        <end position="75"/>
    </location>
</feature>
<comment type="similarity">
    <text evidence="1">Belongs to the SMAP family.</text>
</comment>
<keyword evidence="6" id="KW-1185">Reference proteome</keyword>
<reference evidence="5 6" key="1">
    <citation type="submission" date="2016-07" db="EMBL/GenBank/DDBJ databases">
        <title>Pervasive Adenine N6-methylation of Active Genes in Fungi.</title>
        <authorList>
            <consortium name="DOE Joint Genome Institute"/>
            <person name="Mondo S.J."/>
            <person name="Dannebaum R.O."/>
            <person name="Kuo R.C."/>
            <person name="Labutti K."/>
            <person name="Haridas S."/>
            <person name="Kuo A."/>
            <person name="Salamov A."/>
            <person name="Ahrendt S.R."/>
            <person name="Lipzen A."/>
            <person name="Sullivan W."/>
            <person name="Andreopoulos W.B."/>
            <person name="Clum A."/>
            <person name="Lindquist E."/>
            <person name="Daum C."/>
            <person name="Ramamoorthy G.K."/>
            <person name="Gryganskyi A."/>
            <person name="Culley D."/>
            <person name="Magnuson J.K."/>
            <person name="James T.Y."/>
            <person name="O'Malley M.A."/>
            <person name="Stajich J.E."/>
            <person name="Spatafora J.W."/>
            <person name="Visel A."/>
            <person name="Grigoriev I.V."/>
        </authorList>
    </citation>
    <scope>NUCLEOTIDE SEQUENCE [LARGE SCALE GENOMIC DNA]</scope>
    <source>
        <strain evidence="5 6">NRRL 2496</strain>
    </source>
</reference>
<dbReference type="OrthoDB" id="10066125at2759"/>
<dbReference type="PANTHER" id="PTHR22175">
    <property type="entry name" value="SMALL ACIDIC PROTEIN-RELATED"/>
    <property type="match status" value="1"/>
</dbReference>